<keyword evidence="1" id="KW-0812">Transmembrane</keyword>
<protein>
    <recommendedName>
        <fullName evidence="3">Transmembrane protein</fullName>
    </recommendedName>
</protein>
<keyword evidence="1" id="KW-1133">Transmembrane helix</keyword>
<name>A0A481YSB9_9VIRU</name>
<dbReference type="EMBL" id="MK500319">
    <property type="protein sequence ID" value="QBK85354.1"/>
    <property type="molecule type" value="Genomic_DNA"/>
</dbReference>
<sequence>MLSLFAHIFAILTAVIFIILSAWFLNTAYKLKKASKNYSTDTNMEKACNVVKRTGNTEVIFGWITLAIGIVLFGLSAAALFMQKMPRKVEFRQEY</sequence>
<feature type="transmembrane region" description="Helical" evidence="1">
    <location>
        <begin position="60"/>
        <end position="82"/>
    </location>
</feature>
<gene>
    <name evidence="2" type="ORF">LCIVAC01_01630</name>
</gene>
<evidence type="ECO:0000256" key="1">
    <source>
        <dbReference type="SAM" id="Phobius"/>
    </source>
</evidence>
<proteinExistence type="predicted"/>
<reference evidence="2" key="1">
    <citation type="journal article" date="2019" name="MBio">
        <title>Virus Genomes from Deep Sea Sediments Expand the Ocean Megavirome and Support Independent Origins of Viral Gigantism.</title>
        <authorList>
            <person name="Backstrom D."/>
            <person name="Yutin N."/>
            <person name="Jorgensen S.L."/>
            <person name="Dharamshi J."/>
            <person name="Homa F."/>
            <person name="Zaremba-Niedwiedzka K."/>
            <person name="Spang A."/>
            <person name="Wolf Y.I."/>
            <person name="Koonin E.V."/>
            <person name="Ettema T.J."/>
        </authorList>
    </citation>
    <scope>NUCLEOTIDE SEQUENCE</scope>
</reference>
<accession>A0A481YSB9</accession>
<keyword evidence="1" id="KW-0472">Membrane</keyword>
<evidence type="ECO:0008006" key="3">
    <source>
        <dbReference type="Google" id="ProtNLM"/>
    </source>
</evidence>
<organism evidence="2">
    <name type="scientific">Iridovirus LCIVAC01</name>
    <dbReference type="NCBI Taxonomy" id="2506607"/>
    <lineage>
        <taxon>Viruses</taxon>
        <taxon>Varidnaviria</taxon>
        <taxon>Bamfordvirae</taxon>
        <taxon>Nucleocytoviricota</taxon>
        <taxon>Megaviricetes</taxon>
        <taxon>Pimascovirales</taxon>
        <taxon>Pimascovirales incertae sedis</taxon>
        <taxon>Iridoviridae</taxon>
    </lineage>
</organism>
<evidence type="ECO:0000313" key="2">
    <source>
        <dbReference type="EMBL" id="QBK85354.1"/>
    </source>
</evidence>
<feature type="transmembrane region" description="Helical" evidence="1">
    <location>
        <begin position="7"/>
        <end position="25"/>
    </location>
</feature>